<dbReference type="AlphaFoldDB" id="A0A5C0AZ46"/>
<organism evidence="5 6">
    <name type="scientific">Pigmentiphaga aceris</name>
    <dbReference type="NCBI Taxonomy" id="1940612"/>
    <lineage>
        <taxon>Bacteria</taxon>
        <taxon>Pseudomonadati</taxon>
        <taxon>Pseudomonadota</taxon>
        <taxon>Betaproteobacteria</taxon>
        <taxon>Burkholderiales</taxon>
        <taxon>Alcaligenaceae</taxon>
        <taxon>Pigmentiphaga</taxon>
    </lineage>
</organism>
<dbReference type="PANTHER" id="PTHR46796">
    <property type="entry name" value="HTH-TYPE TRANSCRIPTIONAL ACTIVATOR RHAS-RELATED"/>
    <property type="match status" value="1"/>
</dbReference>
<sequence>MPESAVCVTGARPVSRADSRGARSVELAITYIERHFAERIALENLADLAHLSLCRFAAVFRRQVGMSPYRYVCSTRIRHAQNLLRQGLPASVVAGEVGFFDQSHFSRHFKNHCGMTPGEFAARARDGNCEEACTSLTSKAAKGNA</sequence>
<evidence type="ECO:0000256" key="2">
    <source>
        <dbReference type="ARBA" id="ARBA00023125"/>
    </source>
</evidence>
<dbReference type="PROSITE" id="PS01124">
    <property type="entry name" value="HTH_ARAC_FAMILY_2"/>
    <property type="match status" value="1"/>
</dbReference>
<proteinExistence type="predicted"/>
<keyword evidence="6" id="KW-1185">Reference proteome</keyword>
<dbReference type="SMART" id="SM00342">
    <property type="entry name" value="HTH_ARAC"/>
    <property type="match status" value="1"/>
</dbReference>
<dbReference type="RefSeq" id="WP_148815526.1">
    <property type="nucleotide sequence ID" value="NZ_CP043046.1"/>
</dbReference>
<name>A0A5C0AZ46_9BURK</name>
<gene>
    <name evidence="5" type="ORF">FXN63_13215</name>
</gene>
<keyword evidence="3" id="KW-0804">Transcription</keyword>
<dbReference type="Pfam" id="PF12833">
    <property type="entry name" value="HTH_18"/>
    <property type="match status" value="1"/>
</dbReference>
<protein>
    <submittedName>
        <fullName evidence="5">Helix-turn-helix transcriptional regulator</fullName>
    </submittedName>
</protein>
<dbReference type="InterPro" id="IPR018060">
    <property type="entry name" value="HTH_AraC"/>
</dbReference>
<keyword evidence="2" id="KW-0238">DNA-binding</keyword>
<evidence type="ECO:0000256" key="3">
    <source>
        <dbReference type="ARBA" id="ARBA00023163"/>
    </source>
</evidence>
<dbReference type="Gene3D" id="1.10.10.60">
    <property type="entry name" value="Homeodomain-like"/>
    <property type="match status" value="2"/>
</dbReference>
<dbReference type="KEGG" id="pacr:FXN63_13215"/>
<evidence type="ECO:0000313" key="5">
    <source>
        <dbReference type="EMBL" id="QEI06683.1"/>
    </source>
</evidence>
<reference evidence="5 6" key="1">
    <citation type="submission" date="2019-08" db="EMBL/GenBank/DDBJ databases">
        <title>Amphibian skin-associated Pigmentiphaga: genome sequence and occurrence across geography and hosts.</title>
        <authorList>
            <person name="Bletz M.C."/>
            <person name="Bunk B."/>
            <person name="Sproeer C."/>
            <person name="Biwer P."/>
            <person name="Reiter S."/>
            <person name="Rabemananjara F.C.E."/>
            <person name="Schulz S."/>
            <person name="Overmann J."/>
            <person name="Vences M."/>
        </authorList>
    </citation>
    <scope>NUCLEOTIDE SEQUENCE [LARGE SCALE GENOMIC DNA]</scope>
    <source>
        <strain evidence="5 6">Mada1488</strain>
    </source>
</reference>
<dbReference type="EMBL" id="CP043046">
    <property type="protein sequence ID" value="QEI06683.1"/>
    <property type="molecule type" value="Genomic_DNA"/>
</dbReference>
<dbReference type="OrthoDB" id="9809338at2"/>
<dbReference type="InterPro" id="IPR009057">
    <property type="entry name" value="Homeodomain-like_sf"/>
</dbReference>
<dbReference type="GO" id="GO:0003700">
    <property type="term" value="F:DNA-binding transcription factor activity"/>
    <property type="evidence" value="ECO:0007669"/>
    <property type="project" value="InterPro"/>
</dbReference>
<dbReference type="GO" id="GO:0043565">
    <property type="term" value="F:sequence-specific DNA binding"/>
    <property type="evidence" value="ECO:0007669"/>
    <property type="project" value="InterPro"/>
</dbReference>
<dbReference type="Proteomes" id="UP000325161">
    <property type="component" value="Chromosome"/>
</dbReference>
<evidence type="ECO:0000259" key="4">
    <source>
        <dbReference type="PROSITE" id="PS01124"/>
    </source>
</evidence>
<dbReference type="SUPFAM" id="SSF46689">
    <property type="entry name" value="Homeodomain-like"/>
    <property type="match status" value="2"/>
</dbReference>
<evidence type="ECO:0000313" key="6">
    <source>
        <dbReference type="Proteomes" id="UP000325161"/>
    </source>
</evidence>
<feature type="domain" description="HTH araC/xylS-type" evidence="4">
    <location>
        <begin position="26"/>
        <end position="123"/>
    </location>
</feature>
<accession>A0A5C0AZ46</accession>
<evidence type="ECO:0000256" key="1">
    <source>
        <dbReference type="ARBA" id="ARBA00023015"/>
    </source>
</evidence>
<keyword evidence="1" id="KW-0805">Transcription regulation</keyword>
<dbReference type="InterPro" id="IPR050204">
    <property type="entry name" value="AraC_XylS_family_regulators"/>
</dbReference>